<feature type="region of interest" description="Disordered" evidence="1">
    <location>
        <begin position="89"/>
        <end position="114"/>
    </location>
</feature>
<feature type="compositionally biased region" description="Basic and acidic residues" evidence="1">
    <location>
        <begin position="102"/>
        <end position="114"/>
    </location>
</feature>
<dbReference type="EMBL" id="QGKY02000190">
    <property type="protein sequence ID" value="KAF2590755.1"/>
    <property type="molecule type" value="Genomic_DNA"/>
</dbReference>
<evidence type="ECO:0000256" key="1">
    <source>
        <dbReference type="SAM" id="MobiDB-lite"/>
    </source>
</evidence>
<dbReference type="Proteomes" id="UP000712281">
    <property type="component" value="Unassembled WGS sequence"/>
</dbReference>
<sequence length="114" mass="13197">MRHHVNAIIDDDFWQVVKHEKLEEGSFEVESSMSFGGSHWCRPTSDHEHRSTDLNQSRPTSLPEHRSTTPMESVASCNAVRIMSHEEFAARHPHPPIPLRLNIDRRPKPNVDRQ</sequence>
<feature type="region of interest" description="Disordered" evidence="1">
    <location>
        <begin position="27"/>
        <end position="73"/>
    </location>
</feature>
<dbReference type="EMBL" id="QGKW02000007">
    <property type="protein sequence ID" value="KAF2619389.1"/>
    <property type="molecule type" value="Genomic_DNA"/>
</dbReference>
<evidence type="ECO:0000313" key="3">
    <source>
        <dbReference type="EMBL" id="KAF2619389.1"/>
    </source>
</evidence>
<proteinExistence type="predicted"/>
<comment type="caution">
    <text evidence="2">The sequence shown here is derived from an EMBL/GenBank/DDBJ whole genome shotgun (WGS) entry which is preliminary data.</text>
</comment>
<accession>A0A8S9K8J0</accession>
<evidence type="ECO:0000313" key="2">
    <source>
        <dbReference type="EMBL" id="KAF2590755.1"/>
    </source>
</evidence>
<reference evidence="2" key="1">
    <citation type="submission" date="2019-12" db="EMBL/GenBank/DDBJ databases">
        <title>Genome sequencing and annotation of Brassica cretica.</title>
        <authorList>
            <person name="Studholme D.J."/>
            <person name="Sarris P.F."/>
        </authorList>
    </citation>
    <scope>NUCLEOTIDE SEQUENCE</scope>
    <source>
        <strain evidence="3">PFS-001/15</strain>
        <strain evidence="2">PFS-102/07</strain>
        <tissue evidence="2">Leaf</tissue>
    </source>
</reference>
<gene>
    <name evidence="3" type="ORF">F2Q68_00039122</name>
    <name evidence="2" type="ORF">F2Q70_00038489</name>
</gene>
<name>A0A8S9K8J0_BRACR</name>
<organism evidence="2">
    <name type="scientific">Brassica cretica</name>
    <name type="common">Mustard</name>
    <dbReference type="NCBI Taxonomy" id="69181"/>
    <lineage>
        <taxon>Eukaryota</taxon>
        <taxon>Viridiplantae</taxon>
        <taxon>Streptophyta</taxon>
        <taxon>Embryophyta</taxon>
        <taxon>Tracheophyta</taxon>
        <taxon>Spermatophyta</taxon>
        <taxon>Magnoliopsida</taxon>
        <taxon>eudicotyledons</taxon>
        <taxon>Gunneridae</taxon>
        <taxon>Pentapetalae</taxon>
        <taxon>rosids</taxon>
        <taxon>malvids</taxon>
        <taxon>Brassicales</taxon>
        <taxon>Brassicaceae</taxon>
        <taxon>Brassiceae</taxon>
        <taxon>Brassica</taxon>
    </lineage>
</organism>
<dbReference type="AlphaFoldDB" id="A0A8S9K8J0"/>
<protein>
    <submittedName>
        <fullName evidence="2">Uncharacterized protein</fullName>
    </submittedName>
</protein>